<dbReference type="EMBL" id="FOIR01000003">
    <property type="protein sequence ID" value="SEW38034.1"/>
    <property type="molecule type" value="Genomic_DNA"/>
</dbReference>
<organism evidence="1 2">
    <name type="scientific">Roseivirga pacifica</name>
    <dbReference type="NCBI Taxonomy" id="1267423"/>
    <lineage>
        <taxon>Bacteria</taxon>
        <taxon>Pseudomonadati</taxon>
        <taxon>Bacteroidota</taxon>
        <taxon>Cytophagia</taxon>
        <taxon>Cytophagales</taxon>
        <taxon>Roseivirgaceae</taxon>
        <taxon>Roseivirga</taxon>
    </lineage>
</organism>
<gene>
    <name evidence="1" type="ORF">SAMN05216290_3374</name>
</gene>
<dbReference type="Proteomes" id="UP000199437">
    <property type="component" value="Unassembled WGS sequence"/>
</dbReference>
<dbReference type="GO" id="GO:0006281">
    <property type="term" value="P:DNA repair"/>
    <property type="evidence" value="ECO:0007669"/>
    <property type="project" value="TreeGrafter"/>
</dbReference>
<dbReference type="PANTHER" id="PTHR43434">
    <property type="entry name" value="PHOSPHOGLYCOLATE PHOSPHATASE"/>
    <property type="match status" value="1"/>
</dbReference>
<dbReference type="SFLD" id="SFLDG01135">
    <property type="entry name" value="C1.5.6:_HAD__Beta-PGM__Phospha"/>
    <property type="match status" value="1"/>
</dbReference>
<dbReference type="GO" id="GO:0008967">
    <property type="term" value="F:phosphoglycolate phosphatase activity"/>
    <property type="evidence" value="ECO:0007669"/>
    <property type="project" value="TreeGrafter"/>
</dbReference>
<name>A0A1I0RB15_9BACT</name>
<dbReference type="SFLD" id="SFLDG01129">
    <property type="entry name" value="C1.5:_HAD__Beta-PGM__Phosphata"/>
    <property type="match status" value="1"/>
</dbReference>
<dbReference type="GO" id="GO:0005829">
    <property type="term" value="C:cytosol"/>
    <property type="evidence" value="ECO:0007669"/>
    <property type="project" value="TreeGrafter"/>
</dbReference>
<dbReference type="InterPro" id="IPR006439">
    <property type="entry name" value="HAD-SF_hydro_IA"/>
</dbReference>
<dbReference type="NCBIfam" id="TIGR01549">
    <property type="entry name" value="HAD-SF-IA-v1"/>
    <property type="match status" value="1"/>
</dbReference>
<dbReference type="SUPFAM" id="SSF56784">
    <property type="entry name" value="HAD-like"/>
    <property type="match status" value="1"/>
</dbReference>
<dbReference type="STRING" id="1267423.SAMN05216290_3374"/>
<sequence length="223" mass="24812">MVVFDMAGTTVDEQKTVYMCVREALAEFGFDYTLDEVVDRIGGMNKREGIALLMKAQEPQINDDAVQVVFESFKKNVEQAYQKGDNLKEMEGASELFEYLKANNIKVVLDTGYYRTTADILIGKMGWADKGLVDFSVTSDEVEAGRPAPFMIEKAMAEFGIDSPEEVVKVGDTRSDIEEGKNTRCRFVVGISSEQYGKQDLMEMGATHAIDQLSELKAILNQG</sequence>
<dbReference type="InterPro" id="IPR023214">
    <property type="entry name" value="HAD_sf"/>
</dbReference>
<accession>A0A1I0RB15</accession>
<dbReference type="PANTHER" id="PTHR43434:SF19">
    <property type="entry name" value="PHOSPHONOACETALDEHYDE HYDROLASE"/>
    <property type="match status" value="1"/>
</dbReference>
<evidence type="ECO:0000313" key="1">
    <source>
        <dbReference type="EMBL" id="SEW38034.1"/>
    </source>
</evidence>
<dbReference type="AlphaFoldDB" id="A0A1I0RB15"/>
<dbReference type="InterPro" id="IPR050155">
    <property type="entry name" value="HAD-like_hydrolase_sf"/>
</dbReference>
<dbReference type="SFLD" id="SFLDS00003">
    <property type="entry name" value="Haloacid_Dehalogenase"/>
    <property type="match status" value="1"/>
</dbReference>
<evidence type="ECO:0000313" key="2">
    <source>
        <dbReference type="Proteomes" id="UP000199437"/>
    </source>
</evidence>
<protein>
    <submittedName>
        <fullName evidence="1">Phosphonatase-like hydrolase</fullName>
    </submittedName>
</protein>
<reference evidence="2" key="1">
    <citation type="submission" date="2016-10" db="EMBL/GenBank/DDBJ databases">
        <authorList>
            <person name="Varghese N."/>
            <person name="Submissions S."/>
        </authorList>
    </citation>
    <scope>NUCLEOTIDE SEQUENCE [LARGE SCALE GENOMIC DNA]</scope>
    <source>
        <strain evidence="2">CGMCC 1.12402</strain>
    </source>
</reference>
<dbReference type="InterPro" id="IPR041492">
    <property type="entry name" value="HAD_2"/>
</dbReference>
<keyword evidence="1" id="KW-0378">Hydrolase</keyword>
<keyword evidence="2" id="KW-1185">Reference proteome</keyword>
<dbReference type="InterPro" id="IPR036412">
    <property type="entry name" value="HAD-like_sf"/>
</dbReference>
<proteinExistence type="predicted"/>
<dbReference type="Pfam" id="PF13419">
    <property type="entry name" value="HAD_2"/>
    <property type="match status" value="1"/>
</dbReference>
<dbReference type="Gene3D" id="3.40.50.1000">
    <property type="entry name" value="HAD superfamily/HAD-like"/>
    <property type="match status" value="1"/>
</dbReference>